<dbReference type="PANTHER" id="PTHR34192:SF10">
    <property type="entry name" value="PLASTOCYANIN MAJOR ISOFORM, CHLOROPLASTIC-RELATED"/>
    <property type="match status" value="1"/>
</dbReference>
<evidence type="ECO:0000313" key="13">
    <source>
        <dbReference type="Proteomes" id="UP000823736"/>
    </source>
</evidence>
<evidence type="ECO:0000256" key="4">
    <source>
        <dbReference type="ARBA" id="ARBA00022723"/>
    </source>
</evidence>
<feature type="domain" description="Blue (type 1) copper" evidence="11">
    <location>
        <begin position="65"/>
        <end position="139"/>
    </location>
</feature>
<feature type="compositionally biased region" description="Low complexity" evidence="10">
    <location>
        <begin position="283"/>
        <end position="302"/>
    </location>
</feature>
<dbReference type="EMBL" id="JAGGLC010000002">
    <property type="protein sequence ID" value="MBP1986481.1"/>
    <property type="molecule type" value="Genomic_DNA"/>
</dbReference>
<comment type="similarity">
    <text evidence="2">Belongs to the plastocyanin family.</text>
</comment>
<comment type="cofactor">
    <cofactor evidence="9">
        <name>Cu(2+)</name>
        <dbReference type="ChEBI" id="CHEBI:29036"/>
    </cofactor>
    <text evidence="9">The crystal structure with reduced Cu(1+) has also been determined.</text>
</comment>
<feature type="binding site" evidence="9">
    <location>
        <position position="194"/>
    </location>
    <ligand>
        <name>Cu cation</name>
        <dbReference type="ChEBI" id="CHEBI:23378"/>
    </ligand>
</feature>
<comment type="caution">
    <text evidence="12">The sequence shown here is derived from an EMBL/GenBank/DDBJ whole genome shotgun (WGS) entry which is preliminary data.</text>
</comment>
<dbReference type="Gene3D" id="2.60.40.420">
    <property type="entry name" value="Cupredoxins - blue copper proteins"/>
    <property type="match status" value="2"/>
</dbReference>
<dbReference type="Pfam" id="PF00127">
    <property type="entry name" value="Copper-bind"/>
    <property type="match status" value="2"/>
</dbReference>
<evidence type="ECO:0000256" key="6">
    <source>
        <dbReference type="ARBA" id="ARBA00023008"/>
    </source>
</evidence>
<feature type="binding site" evidence="9">
    <location>
        <position position="242"/>
    </location>
    <ligand>
        <name>Cu cation</name>
        <dbReference type="ChEBI" id="CHEBI:23378"/>
    </ligand>
</feature>
<dbReference type="GO" id="GO:0005507">
    <property type="term" value="F:copper ion binding"/>
    <property type="evidence" value="ECO:0007669"/>
    <property type="project" value="InterPro"/>
</dbReference>
<accession>A0A8T4GTR5</accession>
<evidence type="ECO:0000313" key="12">
    <source>
        <dbReference type="EMBL" id="MBP1986481.1"/>
    </source>
</evidence>
<dbReference type="OrthoDB" id="186995at2157"/>
<evidence type="ECO:0000256" key="2">
    <source>
        <dbReference type="ARBA" id="ARBA00005338"/>
    </source>
</evidence>
<dbReference type="PRINTS" id="PR00157">
    <property type="entry name" value="PLASTOCYANIN"/>
</dbReference>
<dbReference type="PRINTS" id="PR00156">
    <property type="entry name" value="COPPERBLUE"/>
</dbReference>
<dbReference type="InterPro" id="IPR006311">
    <property type="entry name" value="TAT_signal"/>
</dbReference>
<proteinExistence type="inferred from homology"/>
<dbReference type="AlphaFoldDB" id="A0A8T4GTR5"/>
<keyword evidence="3" id="KW-0813">Transport</keyword>
<dbReference type="InterPro" id="IPR028871">
    <property type="entry name" value="BlueCu_1_BS"/>
</dbReference>
<protein>
    <submittedName>
        <fullName evidence="12">Plastocyanin</fullName>
    </submittedName>
</protein>
<sequence length="346" mass="35818">MNTPADGATRRSLLRTIGAGVVATSVVAGSASAQDEVAQRFEFNGATGGWEGLAPSSIEGTTNPTLELEAGQTYEFHWENGDGAPHNVVIEDADGNTLVESEFVSSQGETQTVTFTAEAGMASYYCAAHPSSMRGDVSVSGGSTATATATPSSGGEVHEVLMGSTDDGDYYFDPIGLHVEPGDTIRWTVDNGSHNVVSYDDRIPEGAEPFESEIISEGTIEMTFSTEGTYDYYCMPHQSLGMVGRFVVGEAGGPAEGSMPEHGDVPESSTIVEQGSVSYEEFASSSGTATAEPTATPEGTPEQVTSAAPDEQDESTEASGPGFGIAGALSAIGAGTLLRAHRNNDE</sequence>
<feature type="compositionally biased region" description="Low complexity" evidence="10">
    <location>
        <begin position="140"/>
        <end position="155"/>
    </location>
</feature>
<dbReference type="GO" id="GO:0016020">
    <property type="term" value="C:membrane"/>
    <property type="evidence" value="ECO:0007669"/>
    <property type="project" value="UniProtKB-SubCell"/>
</dbReference>
<evidence type="ECO:0000256" key="1">
    <source>
        <dbReference type="ARBA" id="ARBA00004170"/>
    </source>
</evidence>
<dbReference type="InterPro" id="IPR008972">
    <property type="entry name" value="Cupredoxin"/>
</dbReference>
<dbReference type="InterPro" id="IPR000923">
    <property type="entry name" value="BlueCu_1"/>
</dbReference>
<keyword evidence="7" id="KW-0793">Thylakoid</keyword>
<evidence type="ECO:0000256" key="10">
    <source>
        <dbReference type="SAM" id="MobiDB-lite"/>
    </source>
</evidence>
<comment type="subcellular location">
    <subcellularLocation>
        <location evidence="1">Membrane</location>
        <topology evidence="1">Peripheral membrane protein</topology>
    </subcellularLocation>
</comment>
<dbReference type="SUPFAM" id="SSF49503">
    <property type="entry name" value="Cupredoxins"/>
    <property type="match status" value="2"/>
</dbReference>
<dbReference type="InterPro" id="IPR001235">
    <property type="entry name" value="Copper_blue_Plastocyanin"/>
</dbReference>
<evidence type="ECO:0000256" key="9">
    <source>
        <dbReference type="PIRSR" id="PIRSR602387-1"/>
    </source>
</evidence>
<dbReference type="PANTHER" id="PTHR34192">
    <property type="entry name" value="PLASTOCYANIN MAJOR ISOFORM, CHLOROPLASTIC-RELATED"/>
    <property type="match status" value="1"/>
</dbReference>
<evidence type="ECO:0000256" key="5">
    <source>
        <dbReference type="ARBA" id="ARBA00022982"/>
    </source>
</evidence>
<dbReference type="InterPro" id="IPR002387">
    <property type="entry name" value="Plastocyanin"/>
</dbReference>
<dbReference type="Proteomes" id="UP000823736">
    <property type="component" value="Unassembled WGS sequence"/>
</dbReference>
<keyword evidence="6 9" id="KW-0186">Copper</keyword>
<keyword evidence="5" id="KW-0249">Electron transport</keyword>
<feature type="region of interest" description="Disordered" evidence="10">
    <location>
        <begin position="137"/>
        <end position="157"/>
    </location>
</feature>
<keyword evidence="4 9" id="KW-0479">Metal-binding</keyword>
<dbReference type="RefSeq" id="WP_209490791.1">
    <property type="nucleotide sequence ID" value="NZ_JAGGLC010000002.1"/>
</dbReference>
<organism evidence="12 13">
    <name type="scientific">Halolamina salifodinae</name>
    <dbReference type="NCBI Taxonomy" id="1202767"/>
    <lineage>
        <taxon>Archaea</taxon>
        <taxon>Methanobacteriati</taxon>
        <taxon>Methanobacteriota</taxon>
        <taxon>Stenosarchaea group</taxon>
        <taxon>Halobacteria</taxon>
        <taxon>Halobacteriales</taxon>
        <taxon>Haloferacaceae</taxon>
    </lineage>
</organism>
<evidence type="ECO:0000256" key="3">
    <source>
        <dbReference type="ARBA" id="ARBA00022448"/>
    </source>
</evidence>
<reference evidence="12" key="1">
    <citation type="submission" date="2021-03" db="EMBL/GenBank/DDBJ databases">
        <title>Genomic Encyclopedia of Type Strains, Phase IV (KMG-IV): sequencing the most valuable type-strain genomes for metagenomic binning, comparative biology and taxonomic classification.</title>
        <authorList>
            <person name="Goeker M."/>
        </authorList>
    </citation>
    <scope>NUCLEOTIDE SEQUENCE</scope>
    <source>
        <strain evidence="12">DSM 26232</strain>
    </source>
</reference>
<feature type="binding site" evidence="9">
    <location>
        <position position="234"/>
    </location>
    <ligand>
        <name>Cu cation</name>
        <dbReference type="ChEBI" id="CHEBI:23378"/>
    </ligand>
</feature>
<dbReference type="PROSITE" id="PS51318">
    <property type="entry name" value="TAT"/>
    <property type="match status" value="1"/>
</dbReference>
<keyword evidence="8" id="KW-0472">Membrane</keyword>
<feature type="binding site" evidence="9">
    <location>
        <position position="237"/>
    </location>
    <ligand>
        <name>Cu cation</name>
        <dbReference type="ChEBI" id="CHEBI:23378"/>
    </ligand>
</feature>
<gene>
    <name evidence="12" type="ORF">J2753_000975</name>
</gene>
<dbReference type="GO" id="GO:0009055">
    <property type="term" value="F:electron transfer activity"/>
    <property type="evidence" value="ECO:0007669"/>
    <property type="project" value="InterPro"/>
</dbReference>
<feature type="domain" description="Blue (type 1) copper" evidence="11">
    <location>
        <begin position="165"/>
        <end position="248"/>
    </location>
</feature>
<feature type="region of interest" description="Disordered" evidence="10">
    <location>
        <begin position="279"/>
        <end position="324"/>
    </location>
</feature>
<keyword evidence="13" id="KW-1185">Reference proteome</keyword>
<evidence type="ECO:0000256" key="7">
    <source>
        <dbReference type="ARBA" id="ARBA00023078"/>
    </source>
</evidence>
<evidence type="ECO:0000256" key="8">
    <source>
        <dbReference type="ARBA" id="ARBA00023136"/>
    </source>
</evidence>
<name>A0A8T4GTR5_9EURY</name>
<dbReference type="PROSITE" id="PS00196">
    <property type="entry name" value="COPPER_BLUE"/>
    <property type="match status" value="1"/>
</dbReference>
<evidence type="ECO:0000259" key="11">
    <source>
        <dbReference type="Pfam" id="PF00127"/>
    </source>
</evidence>